<feature type="transmembrane region" description="Helical" evidence="1">
    <location>
        <begin position="39"/>
        <end position="59"/>
    </location>
</feature>
<keyword evidence="1" id="KW-0472">Membrane</keyword>
<evidence type="ECO:0000256" key="1">
    <source>
        <dbReference type="SAM" id="Phobius"/>
    </source>
</evidence>
<dbReference type="EMBL" id="CP002630">
    <property type="protein sequence ID" value="AEB11018.1"/>
    <property type="molecule type" value="Genomic_DNA"/>
</dbReference>
<keyword evidence="1" id="KW-1133">Transmembrane helix</keyword>
<gene>
    <name evidence="2" type="ordered locus">Marky_0257</name>
</gene>
<dbReference type="HOGENOM" id="CLU_2396187_0_0_0"/>
<dbReference type="Proteomes" id="UP000007030">
    <property type="component" value="Chromosome"/>
</dbReference>
<dbReference type="STRING" id="869210.Marky_0257"/>
<organism evidence="2 3">
    <name type="scientific">Marinithermus hydrothermalis (strain DSM 14884 / JCM 11576 / T1)</name>
    <dbReference type="NCBI Taxonomy" id="869210"/>
    <lineage>
        <taxon>Bacteria</taxon>
        <taxon>Thermotogati</taxon>
        <taxon>Deinococcota</taxon>
        <taxon>Deinococci</taxon>
        <taxon>Thermales</taxon>
        <taxon>Thermaceae</taxon>
        <taxon>Marinithermus</taxon>
    </lineage>
</organism>
<feature type="transmembrane region" description="Helical" evidence="1">
    <location>
        <begin position="12"/>
        <end position="33"/>
    </location>
</feature>
<proteinExistence type="predicted"/>
<name>F2NNK3_MARHT</name>
<evidence type="ECO:0000313" key="3">
    <source>
        <dbReference type="Proteomes" id="UP000007030"/>
    </source>
</evidence>
<accession>F2NNK3</accession>
<protein>
    <submittedName>
        <fullName evidence="2">Uncharacterized protein</fullName>
    </submittedName>
</protein>
<dbReference type="AlphaFoldDB" id="F2NNK3"/>
<keyword evidence="3" id="KW-1185">Reference proteome</keyword>
<evidence type="ECO:0000313" key="2">
    <source>
        <dbReference type="EMBL" id="AEB11018.1"/>
    </source>
</evidence>
<dbReference type="KEGG" id="mhd:Marky_0257"/>
<reference evidence="2 3" key="1">
    <citation type="journal article" date="2012" name="Stand. Genomic Sci.">
        <title>Complete genome sequence of the aerobic, heterotroph Marinithermus hydrothermalis type strain (T1(T)) from a deep-sea hydrothermal vent chimney.</title>
        <authorList>
            <person name="Copeland A."/>
            <person name="Gu W."/>
            <person name="Yasawong M."/>
            <person name="Lapidus A."/>
            <person name="Lucas S."/>
            <person name="Deshpande S."/>
            <person name="Pagani I."/>
            <person name="Tapia R."/>
            <person name="Cheng J.F."/>
            <person name="Goodwin L.A."/>
            <person name="Pitluck S."/>
            <person name="Liolios K."/>
            <person name="Ivanova N."/>
            <person name="Mavromatis K."/>
            <person name="Mikhailova N."/>
            <person name="Pati A."/>
            <person name="Chen A."/>
            <person name="Palaniappan K."/>
            <person name="Land M."/>
            <person name="Pan C."/>
            <person name="Brambilla E.M."/>
            <person name="Rohde M."/>
            <person name="Tindall B.J."/>
            <person name="Sikorski J."/>
            <person name="Goker M."/>
            <person name="Detter J.C."/>
            <person name="Bristow J."/>
            <person name="Eisen J.A."/>
            <person name="Markowitz V."/>
            <person name="Hugenholtz P."/>
            <person name="Kyrpides N.C."/>
            <person name="Klenk H.P."/>
            <person name="Woyke T."/>
        </authorList>
    </citation>
    <scope>NUCLEOTIDE SEQUENCE [LARGE SCALE GENOMIC DNA]</scope>
    <source>
        <strain evidence="3">DSM 14884 / JCM 11576 / T1</strain>
    </source>
</reference>
<keyword evidence="1" id="KW-0812">Transmembrane</keyword>
<sequence>MPPVERALVRSLPWVVVGAWIALLALALCPAVHGLALEGLVVVHLLLLAVLALGAALDLEACVSPDWFREARIGRWGPWWWVGRGAAGGGQPS</sequence>
<dbReference type="RefSeq" id="WP_013703073.1">
    <property type="nucleotide sequence ID" value="NC_015387.1"/>
</dbReference>